<evidence type="ECO:0000256" key="3">
    <source>
        <dbReference type="ARBA" id="ARBA00022679"/>
    </source>
</evidence>
<sequence length="308" mass="35381">MSFEEHNNRKKANKFAEYITGESLRRYLAGKVEKYLGKNPSVFDGAAGSGQLEQFIQPSKFIAVEIQAESCAALANNYPDAEIHNTSFFLYQSEPKSDCVVMNPPFSLKFKELAEEEKDAIQADFPWKKSGVLDDVFMLKGLANAHRFGFFIMFPGIAYRNTEKTLREVIGNQLVELNLIQNAFEDTPISVLFLIVDKTKSDNKTYRELYDCATNKIINADEWLINSDKWDTVSPPEPPKEKVDPMKLELMSQAQLKEQVRTQVQFSRLVFDLERWPRKNFEKFCDELCDVIQHEKKEPGLPPLGMML</sequence>
<dbReference type="PROSITE" id="PS00092">
    <property type="entry name" value="N6_MTASE"/>
    <property type="match status" value="1"/>
</dbReference>
<dbReference type="GO" id="GO:0009307">
    <property type="term" value="P:DNA restriction-modification system"/>
    <property type="evidence" value="ECO:0007669"/>
    <property type="project" value="UniProtKB-KW"/>
</dbReference>
<dbReference type="InterPro" id="IPR002052">
    <property type="entry name" value="DNA_methylase_N6_adenine_CS"/>
</dbReference>
<keyword evidence="2 6" id="KW-0489">Methyltransferase</keyword>
<dbReference type="InterPro" id="IPR003356">
    <property type="entry name" value="DNA_methylase_A-5"/>
</dbReference>
<dbReference type="GO" id="GO:0032259">
    <property type="term" value="P:methylation"/>
    <property type="evidence" value="ECO:0007669"/>
    <property type="project" value="UniProtKB-KW"/>
</dbReference>
<evidence type="ECO:0000259" key="5">
    <source>
        <dbReference type="Pfam" id="PF02384"/>
    </source>
</evidence>
<proteinExistence type="inferred from homology"/>
<feature type="domain" description="DNA methylase adenine-specific" evidence="5">
    <location>
        <begin position="83"/>
        <end position="211"/>
    </location>
</feature>
<protein>
    <submittedName>
        <fullName evidence="6">Type I restriction-modification system methyltransferase subunit</fullName>
    </submittedName>
</protein>
<reference evidence="6 7" key="1">
    <citation type="submission" date="2018-06" db="EMBL/GenBank/DDBJ databases">
        <authorList>
            <consortium name="Pathogen Informatics"/>
            <person name="Doyle S."/>
        </authorList>
    </citation>
    <scope>NUCLEOTIDE SEQUENCE [LARGE SCALE GENOMIC DNA]</scope>
    <source>
        <strain evidence="6 7">NCTC10839</strain>
    </source>
</reference>
<evidence type="ECO:0000313" key="7">
    <source>
        <dbReference type="Proteomes" id="UP000248808"/>
    </source>
</evidence>
<dbReference type="Pfam" id="PF02384">
    <property type="entry name" value="N6_Mtase"/>
    <property type="match status" value="1"/>
</dbReference>
<dbReference type="Proteomes" id="UP000248808">
    <property type="component" value="Chromosome 1"/>
</dbReference>
<name>A0A2X4U4A8_HAEHA</name>
<keyword evidence="4" id="KW-0680">Restriction system</keyword>
<accession>A0A2X4U4A8</accession>
<dbReference type="GeneID" id="56958046"/>
<comment type="similarity">
    <text evidence="1">Belongs to the N(4)/N(6)-methyltransferase family.</text>
</comment>
<evidence type="ECO:0000313" key="6">
    <source>
        <dbReference type="EMBL" id="SQH97545.1"/>
    </source>
</evidence>
<dbReference type="RefSeq" id="WP_111696823.1">
    <property type="nucleotide sequence ID" value="NZ_LS483458.1"/>
</dbReference>
<gene>
    <name evidence="6" type="ORF">NCTC10839_01463</name>
</gene>
<dbReference type="GO" id="GO:0008170">
    <property type="term" value="F:N-methyltransferase activity"/>
    <property type="evidence" value="ECO:0007669"/>
    <property type="project" value="InterPro"/>
</dbReference>
<evidence type="ECO:0000256" key="4">
    <source>
        <dbReference type="ARBA" id="ARBA00022747"/>
    </source>
</evidence>
<dbReference type="KEGG" id="hhz:NCTC10839_01463"/>
<dbReference type="GO" id="GO:0003677">
    <property type="term" value="F:DNA binding"/>
    <property type="evidence" value="ECO:0007669"/>
    <property type="project" value="InterPro"/>
</dbReference>
<organism evidence="6 7">
    <name type="scientific">Haemophilus haemolyticus</name>
    <dbReference type="NCBI Taxonomy" id="726"/>
    <lineage>
        <taxon>Bacteria</taxon>
        <taxon>Pseudomonadati</taxon>
        <taxon>Pseudomonadota</taxon>
        <taxon>Gammaproteobacteria</taxon>
        <taxon>Pasteurellales</taxon>
        <taxon>Pasteurellaceae</taxon>
        <taxon>Haemophilus</taxon>
    </lineage>
</organism>
<keyword evidence="3 6" id="KW-0808">Transferase</keyword>
<evidence type="ECO:0000256" key="2">
    <source>
        <dbReference type="ARBA" id="ARBA00022603"/>
    </source>
</evidence>
<evidence type="ECO:0000256" key="1">
    <source>
        <dbReference type="ARBA" id="ARBA00006594"/>
    </source>
</evidence>
<dbReference type="InterPro" id="IPR029063">
    <property type="entry name" value="SAM-dependent_MTases_sf"/>
</dbReference>
<dbReference type="EMBL" id="LS483458">
    <property type="protein sequence ID" value="SQH97545.1"/>
    <property type="molecule type" value="Genomic_DNA"/>
</dbReference>
<dbReference type="AlphaFoldDB" id="A0A2X4U4A8"/>
<dbReference type="Gene3D" id="3.40.50.150">
    <property type="entry name" value="Vaccinia Virus protein VP39"/>
    <property type="match status" value="1"/>
</dbReference>
<dbReference type="SUPFAM" id="SSF53335">
    <property type="entry name" value="S-adenosyl-L-methionine-dependent methyltransferases"/>
    <property type="match status" value="1"/>
</dbReference>